<keyword evidence="4 5" id="KW-0472">Membrane</keyword>
<protein>
    <submittedName>
        <fullName evidence="8">Serine protease</fullName>
    </submittedName>
</protein>
<dbReference type="InterPro" id="IPR052165">
    <property type="entry name" value="Membrane_assoc_protease"/>
</dbReference>
<evidence type="ECO:0000256" key="3">
    <source>
        <dbReference type="ARBA" id="ARBA00022989"/>
    </source>
</evidence>
<name>A0AA42DLE4_9FIRM</name>
<dbReference type="PANTHER" id="PTHR33507">
    <property type="entry name" value="INNER MEMBRANE PROTEIN YBBJ"/>
    <property type="match status" value="1"/>
</dbReference>
<evidence type="ECO:0000313" key="9">
    <source>
        <dbReference type="Proteomes" id="UP001169242"/>
    </source>
</evidence>
<keyword evidence="8" id="KW-0645">Protease</keyword>
<feature type="transmembrane region" description="Helical" evidence="5">
    <location>
        <begin position="58"/>
        <end position="81"/>
    </location>
</feature>
<feature type="domain" description="NfeD integral membrane" evidence="7">
    <location>
        <begin position="7"/>
        <end position="80"/>
    </location>
</feature>
<dbReference type="AlphaFoldDB" id="A0AA42DLE4"/>
<keyword evidence="8" id="KW-0378">Hydrolase</keyword>
<feature type="transmembrane region" description="Helical" evidence="5">
    <location>
        <begin position="33"/>
        <end position="52"/>
    </location>
</feature>
<organism evidence="8 9">
    <name type="scientific">Holtiella tumoricola</name>
    <dbReference type="NCBI Taxonomy" id="3018743"/>
    <lineage>
        <taxon>Bacteria</taxon>
        <taxon>Bacillati</taxon>
        <taxon>Bacillota</taxon>
        <taxon>Clostridia</taxon>
        <taxon>Lachnospirales</taxon>
        <taxon>Cellulosilyticaceae</taxon>
        <taxon>Holtiella</taxon>
    </lineage>
</organism>
<comment type="subcellular location">
    <subcellularLocation>
        <location evidence="1">Membrane</location>
        <topology evidence="1">Multi-pass membrane protein</topology>
    </subcellularLocation>
</comment>
<keyword evidence="2 5" id="KW-0812">Transmembrane</keyword>
<dbReference type="InterPro" id="IPR056739">
    <property type="entry name" value="NfeD_membrane"/>
</dbReference>
<feature type="transmembrane region" description="Helical" evidence="5">
    <location>
        <begin position="6"/>
        <end position="26"/>
    </location>
</feature>
<dbReference type="GO" id="GO:0005886">
    <property type="term" value="C:plasma membrane"/>
    <property type="evidence" value="ECO:0007669"/>
    <property type="project" value="TreeGrafter"/>
</dbReference>
<accession>A0AA42DLE4</accession>
<dbReference type="Proteomes" id="UP001169242">
    <property type="component" value="Unassembled WGS sequence"/>
</dbReference>
<dbReference type="GO" id="GO:0006508">
    <property type="term" value="P:proteolysis"/>
    <property type="evidence" value="ECO:0007669"/>
    <property type="project" value="UniProtKB-KW"/>
</dbReference>
<dbReference type="InterPro" id="IPR002810">
    <property type="entry name" value="NfeD-like_C"/>
</dbReference>
<keyword evidence="3 5" id="KW-1133">Transmembrane helix</keyword>
<dbReference type="Pfam" id="PF24961">
    <property type="entry name" value="NfeD_membrane"/>
    <property type="match status" value="1"/>
</dbReference>
<dbReference type="PANTHER" id="PTHR33507:SF3">
    <property type="entry name" value="INNER MEMBRANE PROTEIN YBBJ"/>
    <property type="match status" value="1"/>
</dbReference>
<evidence type="ECO:0000259" key="7">
    <source>
        <dbReference type="Pfam" id="PF24961"/>
    </source>
</evidence>
<evidence type="ECO:0000256" key="2">
    <source>
        <dbReference type="ARBA" id="ARBA00022692"/>
    </source>
</evidence>
<dbReference type="GO" id="GO:0008233">
    <property type="term" value="F:peptidase activity"/>
    <property type="evidence" value="ECO:0007669"/>
    <property type="project" value="UniProtKB-KW"/>
</dbReference>
<proteinExistence type="predicted"/>
<keyword evidence="9" id="KW-1185">Reference proteome</keyword>
<evidence type="ECO:0000313" key="8">
    <source>
        <dbReference type="EMBL" id="MDA3731144.1"/>
    </source>
</evidence>
<dbReference type="Pfam" id="PF01957">
    <property type="entry name" value="NfeD"/>
    <property type="match status" value="1"/>
</dbReference>
<gene>
    <name evidence="8" type="ORF">PBV87_06535</name>
</gene>
<dbReference type="InterPro" id="IPR012340">
    <property type="entry name" value="NA-bd_OB-fold"/>
</dbReference>
<dbReference type="RefSeq" id="WP_271011580.1">
    <property type="nucleotide sequence ID" value="NZ_JAQIFT010000028.1"/>
</dbReference>
<sequence length="165" mass="17599">MIAGLLDGMTLFSIILLILGFVLVGIELTAPGISFPGIAGAICLVISVFLTADTIVEGVIMTIAILAILGVMLGIMVWLLAKGKWVRPIILTNELNKTEGYISSSDLDYLLGKEGVASTDLRPSGVGSFEGVNFDIISEGQYIEKWTPIVIYKVQGSKLIVKVKA</sequence>
<evidence type="ECO:0000259" key="6">
    <source>
        <dbReference type="Pfam" id="PF01957"/>
    </source>
</evidence>
<dbReference type="EMBL" id="JAQIFT010000028">
    <property type="protein sequence ID" value="MDA3731144.1"/>
    <property type="molecule type" value="Genomic_DNA"/>
</dbReference>
<comment type="caution">
    <text evidence="8">The sequence shown here is derived from an EMBL/GenBank/DDBJ whole genome shotgun (WGS) entry which is preliminary data.</text>
</comment>
<reference evidence="8" key="1">
    <citation type="journal article" date="2023" name="Int. J. Syst. Evol. Microbiol.">
        <title>&lt;i&gt;Holtiella tumoricola&lt;/i&gt; gen. nov. sp. nov., isolated from a human clinical sample.</title>
        <authorList>
            <person name="Allen-Vercoe E."/>
            <person name="Daigneault M.C."/>
            <person name="Vancuren S.J."/>
            <person name="Cochrane K."/>
            <person name="O'Neal L.L."/>
            <person name="Sankaranarayanan K."/>
            <person name="Lawson P.A."/>
        </authorList>
    </citation>
    <scope>NUCLEOTIDE SEQUENCE</scope>
    <source>
        <strain evidence="8">CC70A</strain>
    </source>
</reference>
<dbReference type="Gene3D" id="2.40.50.140">
    <property type="entry name" value="Nucleic acid-binding proteins"/>
    <property type="match status" value="1"/>
</dbReference>
<evidence type="ECO:0000256" key="1">
    <source>
        <dbReference type="ARBA" id="ARBA00004141"/>
    </source>
</evidence>
<evidence type="ECO:0000256" key="4">
    <source>
        <dbReference type="ARBA" id="ARBA00023136"/>
    </source>
</evidence>
<feature type="domain" description="NfeD-like C-terminal" evidence="6">
    <location>
        <begin position="109"/>
        <end position="162"/>
    </location>
</feature>
<evidence type="ECO:0000256" key="5">
    <source>
        <dbReference type="SAM" id="Phobius"/>
    </source>
</evidence>